<accession>A0A7X6BNU7</accession>
<keyword evidence="3" id="KW-1185">Reference proteome</keyword>
<dbReference type="RefSeq" id="WP_168045936.1">
    <property type="nucleotide sequence ID" value="NZ_JAATJM010000001.1"/>
</dbReference>
<dbReference type="Proteomes" id="UP000587415">
    <property type="component" value="Unassembled WGS sequence"/>
</dbReference>
<evidence type="ECO:0000313" key="3">
    <source>
        <dbReference type="Proteomes" id="UP000587415"/>
    </source>
</evidence>
<evidence type="ECO:0000313" key="2">
    <source>
        <dbReference type="EMBL" id="NJC41105.1"/>
    </source>
</evidence>
<evidence type="ECO:0000256" key="1">
    <source>
        <dbReference type="SAM" id="MobiDB-lite"/>
    </source>
</evidence>
<proteinExistence type="predicted"/>
<dbReference type="AlphaFoldDB" id="A0A7X6BNU7"/>
<reference evidence="2 3" key="1">
    <citation type="submission" date="2020-03" db="EMBL/GenBank/DDBJ databases">
        <title>Genomic Encyclopedia of Type Strains, Phase IV (KMG-IV): sequencing the most valuable type-strain genomes for metagenomic binning, comparative biology and taxonomic classification.</title>
        <authorList>
            <person name="Goeker M."/>
        </authorList>
    </citation>
    <scope>NUCLEOTIDE SEQUENCE [LARGE SCALE GENOMIC DNA]</scope>
    <source>
        <strain evidence="2 3">DSM 4736</strain>
    </source>
</reference>
<name>A0A7X6BNU7_9CAUL</name>
<feature type="region of interest" description="Disordered" evidence="1">
    <location>
        <begin position="1"/>
        <end position="67"/>
    </location>
</feature>
<gene>
    <name evidence="2" type="ORF">GGQ87_001363</name>
</gene>
<feature type="compositionally biased region" description="Polar residues" evidence="1">
    <location>
        <begin position="8"/>
        <end position="21"/>
    </location>
</feature>
<organism evidence="2 3">
    <name type="scientific">Brevundimonas alba</name>
    <dbReference type="NCBI Taxonomy" id="74314"/>
    <lineage>
        <taxon>Bacteria</taxon>
        <taxon>Pseudomonadati</taxon>
        <taxon>Pseudomonadota</taxon>
        <taxon>Alphaproteobacteria</taxon>
        <taxon>Caulobacterales</taxon>
        <taxon>Caulobacteraceae</taxon>
        <taxon>Brevundimonas</taxon>
    </lineage>
</organism>
<protein>
    <submittedName>
        <fullName evidence="2">Uncharacterized protein</fullName>
    </submittedName>
</protein>
<sequence>MAILDNMFQPTSGDSGKTGANDTDGGAEPQVSLLNDETDQNEDGTLDHEQGAAPTSPMADDADASGF</sequence>
<comment type="caution">
    <text evidence="2">The sequence shown here is derived from an EMBL/GenBank/DDBJ whole genome shotgun (WGS) entry which is preliminary data.</text>
</comment>
<dbReference type="EMBL" id="JAATJM010000001">
    <property type="protein sequence ID" value="NJC41105.1"/>
    <property type="molecule type" value="Genomic_DNA"/>
</dbReference>